<reference evidence="4" key="1">
    <citation type="submission" date="2015-07" db="EMBL/GenBank/DDBJ databases">
        <title>Adaptation to a free-living lifestyle via gene acquisitions in the diplomonad Trepomonas sp. PC1.</title>
        <authorList>
            <person name="Xu F."/>
            <person name="Jerlstrom-Hultqvist J."/>
            <person name="Kolisko M."/>
            <person name="Simpson A.G.B."/>
            <person name="Roger A.J."/>
            <person name="Svard S.G."/>
            <person name="Andersson J.O."/>
        </authorList>
    </citation>
    <scope>NUCLEOTIDE SEQUENCE</scope>
    <source>
        <strain evidence="4">PC1</strain>
    </source>
</reference>
<dbReference type="Gene3D" id="3.40.850.10">
    <property type="entry name" value="Kinesin motor domain"/>
    <property type="match status" value="1"/>
</dbReference>
<keyword evidence="1" id="KW-0547">Nucleotide-binding</keyword>
<name>A0A146KC44_9EUKA</name>
<dbReference type="GO" id="GO:0005871">
    <property type="term" value="C:kinesin complex"/>
    <property type="evidence" value="ECO:0007669"/>
    <property type="project" value="TreeGrafter"/>
</dbReference>
<feature type="coiled-coil region" evidence="2">
    <location>
        <begin position="375"/>
        <end position="436"/>
    </location>
</feature>
<dbReference type="GO" id="GO:0008017">
    <property type="term" value="F:microtubule binding"/>
    <property type="evidence" value="ECO:0007669"/>
    <property type="project" value="InterPro"/>
</dbReference>
<dbReference type="PANTHER" id="PTHR24115:SF578">
    <property type="entry name" value="KINESIN-LIKE PROTEIN KIFC1"/>
    <property type="match status" value="1"/>
</dbReference>
<dbReference type="GO" id="GO:0016887">
    <property type="term" value="F:ATP hydrolysis activity"/>
    <property type="evidence" value="ECO:0007669"/>
    <property type="project" value="TreeGrafter"/>
</dbReference>
<dbReference type="GO" id="GO:0003777">
    <property type="term" value="F:microtubule motor activity"/>
    <property type="evidence" value="ECO:0007669"/>
    <property type="project" value="InterPro"/>
</dbReference>
<dbReference type="SMART" id="SM00129">
    <property type="entry name" value="KISc"/>
    <property type="match status" value="1"/>
</dbReference>
<feature type="binding site" evidence="1">
    <location>
        <begin position="94"/>
        <end position="101"/>
    </location>
    <ligand>
        <name>ATP</name>
        <dbReference type="ChEBI" id="CHEBI:30616"/>
    </ligand>
</feature>
<evidence type="ECO:0000259" key="3">
    <source>
        <dbReference type="PROSITE" id="PS50067"/>
    </source>
</evidence>
<accession>A0A146KC44</accession>
<dbReference type="GO" id="GO:0005524">
    <property type="term" value="F:ATP binding"/>
    <property type="evidence" value="ECO:0007669"/>
    <property type="project" value="UniProtKB-UniRule"/>
</dbReference>
<organism evidence="4">
    <name type="scientific">Trepomonas sp. PC1</name>
    <dbReference type="NCBI Taxonomy" id="1076344"/>
    <lineage>
        <taxon>Eukaryota</taxon>
        <taxon>Metamonada</taxon>
        <taxon>Diplomonadida</taxon>
        <taxon>Hexamitidae</taxon>
        <taxon>Hexamitinae</taxon>
        <taxon>Trepomonas</taxon>
    </lineage>
</organism>
<evidence type="ECO:0000256" key="1">
    <source>
        <dbReference type="PROSITE-ProRule" id="PRU00283"/>
    </source>
</evidence>
<dbReference type="PROSITE" id="PS50067">
    <property type="entry name" value="KINESIN_MOTOR_2"/>
    <property type="match status" value="1"/>
</dbReference>
<evidence type="ECO:0000256" key="2">
    <source>
        <dbReference type="SAM" id="Coils"/>
    </source>
</evidence>
<dbReference type="SUPFAM" id="SSF52540">
    <property type="entry name" value="P-loop containing nucleoside triphosphate hydrolases"/>
    <property type="match status" value="1"/>
</dbReference>
<gene>
    <name evidence="4" type="ORF">TPC1_14225</name>
</gene>
<dbReference type="InterPro" id="IPR027417">
    <property type="entry name" value="P-loop_NTPase"/>
</dbReference>
<dbReference type="InterPro" id="IPR001752">
    <property type="entry name" value="Kinesin_motor_dom"/>
</dbReference>
<sequence>TSQLIPQSTQSSGISVVARIRPFLPHEKQHPYPIIFKSENNVVTNDPQNKLLTSSHPFDSVFGPDSQNVDIFQPLIPNLHNVLCGLPLLQINYGVTSSGKTYTLFGNQDQPGLLQQSASYLMQQLPQARFFVSAVQIYLNQVSDLLNNNFQLKCLATQQDPLPKRVLKEFTSIQQLQKILAQAQGQRETAQTMNNSASSRSHCLIYYFIQLNNEQNQICFVDLAGSEPFQTNSSKQLQQESSFIRTSLLMLDKSIKDLKNLSTMNQNSVSFRSSLLTMCLRPFLQPQQKENRFQLPGSISLILNLHCVLDQFYSNKETLNLGLLTKEIKNYAKTPSRLGQLGQSCQNYVAKSTLQSQQSSLVESLQDESELVEQFEMLTKQLFQLQAEAEEEMIEMRREVVKEMAELMEIELEAQRTEFEAELDEKDRQIMELKRRLGEM</sequence>
<dbReference type="EMBL" id="GDID01003122">
    <property type="protein sequence ID" value="JAP93484.1"/>
    <property type="molecule type" value="Transcribed_RNA"/>
</dbReference>
<dbReference type="AlphaFoldDB" id="A0A146KC44"/>
<dbReference type="GO" id="GO:0007018">
    <property type="term" value="P:microtubule-based movement"/>
    <property type="evidence" value="ECO:0007669"/>
    <property type="project" value="InterPro"/>
</dbReference>
<feature type="non-terminal residue" evidence="4">
    <location>
        <position position="1"/>
    </location>
</feature>
<dbReference type="Pfam" id="PF00225">
    <property type="entry name" value="Kinesin"/>
    <property type="match status" value="1"/>
</dbReference>
<dbReference type="PRINTS" id="PR00380">
    <property type="entry name" value="KINESINHEAVY"/>
</dbReference>
<keyword evidence="1" id="KW-0505">Motor protein</keyword>
<keyword evidence="2" id="KW-0175">Coiled coil</keyword>
<dbReference type="PANTHER" id="PTHR24115">
    <property type="entry name" value="KINESIN-RELATED"/>
    <property type="match status" value="1"/>
</dbReference>
<evidence type="ECO:0000313" key="4">
    <source>
        <dbReference type="EMBL" id="JAP93484.1"/>
    </source>
</evidence>
<keyword evidence="1" id="KW-0067">ATP-binding</keyword>
<feature type="domain" description="Kinesin motor" evidence="3">
    <location>
        <begin position="13"/>
        <end position="328"/>
    </location>
</feature>
<comment type="similarity">
    <text evidence="1">Belongs to the TRAFAC class myosin-kinesin ATPase superfamily. Kinesin family.</text>
</comment>
<dbReference type="GO" id="GO:0005874">
    <property type="term" value="C:microtubule"/>
    <property type="evidence" value="ECO:0007669"/>
    <property type="project" value="TreeGrafter"/>
</dbReference>
<protein>
    <submittedName>
        <fullName evidence="4">Kinesin-like protein</fullName>
    </submittedName>
</protein>
<dbReference type="InterPro" id="IPR027640">
    <property type="entry name" value="Kinesin-like_fam"/>
</dbReference>
<proteinExistence type="inferred from homology"/>
<dbReference type="InterPro" id="IPR036961">
    <property type="entry name" value="Kinesin_motor_dom_sf"/>
</dbReference>